<dbReference type="Ensembl" id="ENSPRET00000003067.1">
    <property type="protein sequence ID" value="ENSPREP00000003015.1"/>
    <property type="gene ID" value="ENSPREG00000002180.1"/>
</dbReference>
<dbReference type="PANTHER" id="PTHR11481:SF64">
    <property type="entry name" value="FC RECEPTOR-LIKE PROTEIN 4"/>
    <property type="match status" value="1"/>
</dbReference>
<dbReference type="STRING" id="8081.ENSPREP00000003015"/>
<dbReference type="GO" id="GO:0004888">
    <property type="term" value="F:transmembrane signaling receptor activity"/>
    <property type="evidence" value="ECO:0007669"/>
    <property type="project" value="TreeGrafter"/>
</dbReference>
<evidence type="ECO:0000256" key="3">
    <source>
        <dbReference type="SAM" id="SignalP"/>
    </source>
</evidence>
<feature type="chain" id="PRO_5017927038" description="Ig-like domain-containing protein" evidence="3">
    <location>
        <begin position="21"/>
        <end position="296"/>
    </location>
</feature>
<evidence type="ECO:0000259" key="4">
    <source>
        <dbReference type="PROSITE" id="PS50835"/>
    </source>
</evidence>
<reference evidence="6" key="1">
    <citation type="submission" date="2013-11" db="EMBL/GenBank/DDBJ databases">
        <title>The genomic landscape of the Guanapo guppy.</title>
        <authorList>
            <person name="Kuenstner A."/>
            <person name="Dreyer C."/>
        </authorList>
    </citation>
    <scope>NUCLEOTIDE SEQUENCE</scope>
    <source>
        <strain evidence="6">Guanapo</strain>
    </source>
</reference>
<reference evidence="5" key="3">
    <citation type="submission" date="2025-09" db="UniProtKB">
        <authorList>
            <consortium name="Ensembl"/>
        </authorList>
    </citation>
    <scope>IDENTIFICATION</scope>
    <source>
        <strain evidence="5">Guanapo</strain>
    </source>
</reference>
<dbReference type="PANTHER" id="PTHR11481">
    <property type="entry name" value="IMMUNOGLOBULIN FC RECEPTOR"/>
    <property type="match status" value="1"/>
</dbReference>
<dbReference type="GeneTree" id="ENSGT01120000272062"/>
<dbReference type="SMART" id="SM00409">
    <property type="entry name" value="IG"/>
    <property type="match status" value="3"/>
</dbReference>
<keyword evidence="2" id="KW-1015">Disulfide bond</keyword>
<feature type="signal peptide" evidence="3">
    <location>
        <begin position="1"/>
        <end position="20"/>
    </location>
</feature>
<reference evidence="5" key="2">
    <citation type="submission" date="2025-08" db="UniProtKB">
        <authorList>
            <consortium name="Ensembl"/>
        </authorList>
    </citation>
    <scope>IDENTIFICATION</scope>
    <source>
        <strain evidence="5">Guanapo</strain>
    </source>
</reference>
<accession>A0A3P9N0H5</accession>
<proteinExistence type="predicted"/>
<dbReference type="InterPro" id="IPR050488">
    <property type="entry name" value="Ig_Fc_receptor"/>
</dbReference>
<dbReference type="GO" id="GO:0006955">
    <property type="term" value="P:immune response"/>
    <property type="evidence" value="ECO:0007669"/>
    <property type="project" value="TreeGrafter"/>
</dbReference>
<feature type="domain" description="Ig-like" evidence="4">
    <location>
        <begin position="31"/>
        <end position="78"/>
    </location>
</feature>
<evidence type="ECO:0000256" key="1">
    <source>
        <dbReference type="ARBA" id="ARBA00022729"/>
    </source>
</evidence>
<dbReference type="GO" id="GO:0007166">
    <property type="term" value="P:cell surface receptor signaling pathway"/>
    <property type="evidence" value="ECO:0007669"/>
    <property type="project" value="TreeGrafter"/>
</dbReference>
<dbReference type="Gene3D" id="2.60.40.10">
    <property type="entry name" value="Immunoglobulins"/>
    <property type="match status" value="3"/>
</dbReference>
<dbReference type="Proteomes" id="UP000242638">
    <property type="component" value="Unassembled WGS sequence"/>
</dbReference>
<dbReference type="OMA" id="YSKDWTF"/>
<feature type="domain" description="Ig-like" evidence="4">
    <location>
        <begin position="91"/>
        <end position="178"/>
    </location>
</feature>
<evidence type="ECO:0000313" key="5">
    <source>
        <dbReference type="Ensembl" id="ENSPREP00000003015.1"/>
    </source>
</evidence>
<organism evidence="5 6">
    <name type="scientific">Poecilia reticulata</name>
    <name type="common">Guppy</name>
    <name type="synonym">Acanthophacelus reticulatus</name>
    <dbReference type="NCBI Taxonomy" id="8081"/>
    <lineage>
        <taxon>Eukaryota</taxon>
        <taxon>Metazoa</taxon>
        <taxon>Chordata</taxon>
        <taxon>Craniata</taxon>
        <taxon>Vertebrata</taxon>
        <taxon>Euteleostomi</taxon>
        <taxon>Actinopterygii</taxon>
        <taxon>Neopterygii</taxon>
        <taxon>Teleostei</taxon>
        <taxon>Neoteleostei</taxon>
        <taxon>Acanthomorphata</taxon>
        <taxon>Ovalentaria</taxon>
        <taxon>Atherinomorphae</taxon>
        <taxon>Cyprinodontiformes</taxon>
        <taxon>Poeciliidae</taxon>
        <taxon>Poeciliinae</taxon>
        <taxon>Poecilia</taxon>
    </lineage>
</organism>
<feature type="domain" description="Ig-like" evidence="4">
    <location>
        <begin position="188"/>
        <end position="256"/>
    </location>
</feature>
<protein>
    <recommendedName>
        <fullName evidence="4">Ig-like domain-containing protein</fullName>
    </recommendedName>
</protein>
<dbReference type="InterPro" id="IPR036179">
    <property type="entry name" value="Ig-like_dom_sf"/>
</dbReference>
<dbReference type="InterPro" id="IPR013783">
    <property type="entry name" value="Ig-like_fold"/>
</dbReference>
<evidence type="ECO:0000256" key="2">
    <source>
        <dbReference type="ARBA" id="ARBA00023157"/>
    </source>
</evidence>
<dbReference type="InterPro" id="IPR007110">
    <property type="entry name" value="Ig-like_dom"/>
</dbReference>
<keyword evidence="6" id="KW-1185">Reference proteome</keyword>
<keyword evidence="1 3" id="KW-0732">Signal</keyword>
<dbReference type="PROSITE" id="PS50835">
    <property type="entry name" value="IG_LIKE"/>
    <property type="match status" value="3"/>
</dbReference>
<dbReference type="SUPFAM" id="SSF48726">
    <property type="entry name" value="Immunoglobulin"/>
    <property type="match status" value="3"/>
</dbReference>
<dbReference type="GO" id="GO:0009897">
    <property type="term" value="C:external side of plasma membrane"/>
    <property type="evidence" value="ECO:0007669"/>
    <property type="project" value="TreeGrafter"/>
</dbReference>
<dbReference type="InterPro" id="IPR003599">
    <property type="entry name" value="Ig_sub"/>
</dbReference>
<evidence type="ECO:0000313" key="6">
    <source>
        <dbReference type="Proteomes" id="UP000242638"/>
    </source>
</evidence>
<name>A0A3P9N0H5_POERE</name>
<sequence>RLGILLKVVLLCHELVFVTRQPNRPQIFSDETITLSCEVQGGETTEWMCEWKRDGSVIHRTYKENRDIDVRQGGIYMCMGMREKTYFYISNKVFVTRQPNRPQIFSGESITLSCEVQGGETTEWTCEWKRDGSVIHRTYSKDWTFIVSESSSADYMCQCEPRDDWFSSTQWSEAISLSVSSDLTVSKPKAQLNSNSREIPAGGSVTLTCTVDASSSGWKYFWYKERDSSELLTGGEADFPSNGQMSVSEEGLYWCRGGRGEPVYYTDYSVRISITKNGDLTKCSQVMSWFNEFNSV</sequence>
<dbReference type="AlphaFoldDB" id="A0A3P9N0H5"/>